<dbReference type="OrthoDB" id="9803988at2"/>
<dbReference type="PANTHER" id="PTHR30290">
    <property type="entry name" value="PERIPLASMIC BINDING COMPONENT OF ABC TRANSPORTER"/>
    <property type="match status" value="1"/>
</dbReference>
<feature type="domain" description="Solute-binding protein family 5" evidence="5">
    <location>
        <begin position="104"/>
        <end position="511"/>
    </location>
</feature>
<dbReference type="InterPro" id="IPR030678">
    <property type="entry name" value="Peptide/Ni-bd"/>
</dbReference>
<feature type="chain" id="PRO_5011239346" evidence="4">
    <location>
        <begin position="26"/>
        <end position="617"/>
    </location>
</feature>
<evidence type="ECO:0000256" key="3">
    <source>
        <dbReference type="ARBA" id="ARBA00022927"/>
    </source>
</evidence>
<keyword evidence="2" id="KW-0571">Peptide transport</keyword>
<dbReference type="GO" id="GO:0043190">
    <property type="term" value="C:ATP-binding cassette (ABC) transporter complex"/>
    <property type="evidence" value="ECO:0007669"/>
    <property type="project" value="InterPro"/>
</dbReference>
<proteinExistence type="predicted"/>
<dbReference type="GO" id="GO:0015031">
    <property type="term" value="P:protein transport"/>
    <property type="evidence" value="ECO:0007669"/>
    <property type="project" value="UniProtKB-KW"/>
</dbReference>
<evidence type="ECO:0000259" key="5">
    <source>
        <dbReference type="Pfam" id="PF00496"/>
    </source>
</evidence>
<evidence type="ECO:0000313" key="6">
    <source>
        <dbReference type="EMBL" id="SNS70514.1"/>
    </source>
</evidence>
<gene>
    <name evidence="6" type="ORF">SAMN05444352_11377</name>
</gene>
<sequence>MMPTPRLRRLLGGLLLAGLSLPSLAAPQHAVTLYNEAPKYPADFKHFDYVNPDAPKGGTFRENGFGSFDSLNPFISKGVPADNIDLVYDTLARASLDEPFTEYGLLARQIEKAPDNSWVRFYLRPEARFQDGQPVHAEDVVFTFNTLMKSGAPLFRGYYADVAEVIAEDPLRVLFKFKHNNNRELPLILGQIAVLPKHVWEGRDFAKGGLEIPVGSGPYKVAEVKPGRSIRLERDRNYWGKDLPINRGFYNFDTITVDYYRDNTVALEALKAGQFDYWFETSAKNWATAYNIPAVREKRLIREEIPNGTPTGMQGFVFNLRRPVFQDVRVRQALSLLLDFEWTNKQLFNGAYTRTGSYFENSEMAARGLPGEDELKLLEPLRGKIPEQVFSEEFKNPVTDASGMIREQQRQAYKLLQEAGWRIENDKMVDAQGKPLTLEFLLAQTEFERILLPYKRNLADLGITLNIRRVDVAEYINRLRSRDFDMIVGGFPQSNSPGNEQREFWQSSSADNPGSRNYMGLKDPAVDSLVESLINADSRQSLIAHTRALDRVLLWGFYVVPNWHIKTWRVAYWNHIGHPDTPPKYDIGINTWWIKPEVKPAAPVTPPDDSTTANKEP</sequence>
<dbReference type="Gene3D" id="3.40.190.10">
    <property type="entry name" value="Periplasmic binding protein-like II"/>
    <property type="match status" value="1"/>
</dbReference>
<evidence type="ECO:0000256" key="4">
    <source>
        <dbReference type="SAM" id="SignalP"/>
    </source>
</evidence>
<accession>A0A239GR02</accession>
<keyword evidence="1 4" id="KW-0732">Signal</keyword>
<protein>
    <submittedName>
        <fullName evidence="6">Microcin C transport system substrate-binding protein</fullName>
    </submittedName>
</protein>
<dbReference type="CDD" id="cd08497">
    <property type="entry name" value="MbnE-like"/>
    <property type="match status" value="1"/>
</dbReference>
<dbReference type="PANTHER" id="PTHR30290:SF64">
    <property type="entry name" value="ABC TRANSPORTER PERIPLASMIC BINDING PROTEIN"/>
    <property type="match status" value="1"/>
</dbReference>
<dbReference type="RefSeq" id="WP_042126266.1">
    <property type="nucleotide sequence ID" value="NZ_FZOL01000013.1"/>
</dbReference>
<keyword evidence="3" id="KW-0813">Transport</keyword>
<dbReference type="GO" id="GO:1904680">
    <property type="term" value="F:peptide transmembrane transporter activity"/>
    <property type="evidence" value="ECO:0007669"/>
    <property type="project" value="TreeGrafter"/>
</dbReference>
<evidence type="ECO:0000313" key="7">
    <source>
        <dbReference type="Proteomes" id="UP000198407"/>
    </source>
</evidence>
<dbReference type="Proteomes" id="UP000198407">
    <property type="component" value="Unassembled WGS sequence"/>
</dbReference>
<evidence type="ECO:0000256" key="1">
    <source>
        <dbReference type="ARBA" id="ARBA00022729"/>
    </source>
</evidence>
<dbReference type="FunFam" id="3.10.105.10:FF:000005">
    <property type="entry name" value="ABC transporter substrate-binding protein"/>
    <property type="match status" value="1"/>
</dbReference>
<organism evidence="6 7">
    <name type="scientific">Pseudomonas japonica</name>
    <dbReference type="NCBI Taxonomy" id="256466"/>
    <lineage>
        <taxon>Bacteria</taxon>
        <taxon>Pseudomonadati</taxon>
        <taxon>Pseudomonadota</taxon>
        <taxon>Gammaproteobacteria</taxon>
        <taxon>Pseudomonadales</taxon>
        <taxon>Pseudomonadaceae</taxon>
        <taxon>Pseudomonas</taxon>
    </lineage>
</organism>
<dbReference type="PIRSF" id="PIRSF002741">
    <property type="entry name" value="MppA"/>
    <property type="match status" value="1"/>
</dbReference>
<dbReference type="EMBL" id="FZOL01000013">
    <property type="protein sequence ID" value="SNS70514.1"/>
    <property type="molecule type" value="Genomic_DNA"/>
</dbReference>
<keyword evidence="3" id="KW-0653">Protein transport</keyword>
<dbReference type="GO" id="GO:0015833">
    <property type="term" value="P:peptide transport"/>
    <property type="evidence" value="ECO:0007669"/>
    <property type="project" value="UniProtKB-KW"/>
</dbReference>
<evidence type="ECO:0000256" key="2">
    <source>
        <dbReference type="ARBA" id="ARBA00022856"/>
    </source>
</evidence>
<dbReference type="SUPFAM" id="SSF53850">
    <property type="entry name" value="Periplasmic binding protein-like II"/>
    <property type="match status" value="1"/>
</dbReference>
<dbReference type="GO" id="GO:0042884">
    <property type="term" value="P:microcin transport"/>
    <property type="evidence" value="ECO:0007669"/>
    <property type="project" value="TreeGrafter"/>
</dbReference>
<dbReference type="Gene3D" id="3.10.105.10">
    <property type="entry name" value="Dipeptide-binding Protein, Domain 3"/>
    <property type="match status" value="1"/>
</dbReference>
<dbReference type="Pfam" id="PF00496">
    <property type="entry name" value="SBP_bac_5"/>
    <property type="match status" value="1"/>
</dbReference>
<name>A0A239GR02_9PSED</name>
<dbReference type="InterPro" id="IPR039424">
    <property type="entry name" value="SBP_5"/>
</dbReference>
<dbReference type="InterPro" id="IPR000914">
    <property type="entry name" value="SBP_5_dom"/>
</dbReference>
<dbReference type="STRING" id="1215104.GCA_000730585_02165"/>
<feature type="signal peptide" evidence="4">
    <location>
        <begin position="1"/>
        <end position="25"/>
    </location>
</feature>
<keyword evidence="7" id="KW-1185">Reference proteome</keyword>
<dbReference type="AlphaFoldDB" id="A0A239GR02"/>
<dbReference type="GO" id="GO:0030288">
    <property type="term" value="C:outer membrane-bounded periplasmic space"/>
    <property type="evidence" value="ECO:0007669"/>
    <property type="project" value="TreeGrafter"/>
</dbReference>
<reference evidence="7" key="1">
    <citation type="submission" date="2017-06" db="EMBL/GenBank/DDBJ databases">
        <authorList>
            <person name="Varghese N."/>
            <person name="Submissions S."/>
        </authorList>
    </citation>
    <scope>NUCLEOTIDE SEQUENCE [LARGE SCALE GENOMIC DNA]</scope>
    <source>
        <strain evidence="7">DSM 22348</strain>
    </source>
</reference>